<dbReference type="SUPFAM" id="SSF56176">
    <property type="entry name" value="FAD-binding/transporter-associated domain-like"/>
    <property type="match status" value="1"/>
</dbReference>
<organism evidence="8 9">
    <name type="scientific">Funneliformis mosseae</name>
    <name type="common">Endomycorrhizal fungus</name>
    <name type="synonym">Glomus mosseae</name>
    <dbReference type="NCBI Taxonomy" id="27381"/>
    <lineage>
        <taxon>Eukaryota</taxon>
        <taxon>Fungi</taxon>
        <taxon>Fungi incertae sedis</taxon>
        <taxon>Mucoromycota</taxon>
        <taxon>Glomeromycotina</taxon>
        <taxon>Glomeromycetes</taxon>
        <taxon>Glomerales</taxon>
        <taxon>Glomeraceae</taxon>
        <taxon>Funneliformis</taxon>
    </lineage>
</organism>
<keyword evidence="6" id="KW-0732">Signal</keyword>
<sequence length="498" mass="56157">MKLIKQLDIVLLLLRCILSFNFIENINSSPNLPCLSSIEGPVIYPDDIRFQSLIIDYNIRVNYTPSVLIYAINEADVIKAVKCAVNSQNGIIARSGGHSNEKYGLGGRNDTIVLDVTFINDITVYKDHRNRNVAKIGAGNRLGNVYNKLNQEGFFIPAGSCPSVGIAGHALGGGYGFYGREYGLACDNIISMNMVDAKGNLLENIESSNHYFDLFFALRGAGGGSYGIVTHFLFEIHPIPERVTYMSLEFNAAQVQQLIKAFNEAEINPRLENKTTLRMKLEKKRSILKLSIIGLYLGNRKRAEAEIDKLLTKTETTHEPKIKPILLEYVEQTFFESVETLATSSEPPSPLQSKYEVVSPVHNIFKVKTFLVKQGEGLTRKAIDELVKFLNEVPCDTSATFELWGGKINHRDDTSSFIHRDVLYCIILTSETSKEQSTKCVDKINDFGRYFQSKFTSYYSYQNFIDRDLDDWETSVVTEDHENTCKGHMDTLMPRVML</sequence>
<evidence type="ECO:0000313" key="8">
    <source>
        <dbReference type="EMBL" id="CAG8592279.1"/>
    </source>
</evidence>
<dbReference type="Gene3D" id="3.40.462.20">
    <property type="match status" value="1"/>
</dbReference>
<dbReference type="PANTHER" id="PTHR42973:SF39">
    <property type="entry name" value="FAD-BINDING PCMH-TYPE DOMAIN-CONTAINING PROTEIN"/>
    <property type="match status" value="1"/>
</dbReference>
<keyword evidence="3" id="KW-0285">Flavoprotein</keyword>
<evidence type="ECO:0000256" key="1">
    <source>
        <dbReference type="ARBA" id="ARBA00001974"/>
    </source>
</evidence>
<reference evidence="8" key="1">
    <citation type="submission" date="2021-06" db="EMBL/GenBank/DDBJ databases">
        <authorList>
            <person name="Kallberg Y."/>
            <person name="Tangrot J."/>
            <person name="Rosling A."/>
        </authorList>
    </citation>
    <scope>NUCLEOTIDE SEQUENCE</scope>
    <source>
        <strain evidence="8">87-6 pot B 2015</strain>
    </source>
</reference>
<dbReference type="Pfam" id="PF01565">
    <property type="entry name" value="FAD_binding_4"/>
    <property type="match status" value="1"/>
</dbReference>
<dbReference type="GO" id="GO:0016491">
    <property type="term" value="F:oxidoreductase activity"/>
    <property type="evidence" value="ECO:0007669"/>
    <property type="project" value="UniProtKB-KW"/>
</dbReference>
<evidence type="ECO:0000256" key="3">
    <source>
        <dbReference type="ARBA" id="ARBA00022630"/>
    </source>
</evidence>
<keyword evidence="9" id="KW-1185">Reference proteome</keyword>
<evidence type="ECO:0000256" key="5">
    <source>
        <dbReference type="ARBA" id="ARBA00023002"/>
    </source>
</evidence>
<comment type="caution">
    <text evidence="8">The sequence shown here is derived from an EMBL/GenBank/DDBJ whole genome shotgun (WGS) entry which is preliminary data.</text>
</comment>
<name>A0A9N9GA94_FUNMO</name>
<proteinExistence type="inferred from homology"/>
<dbReference type="InterPro" id="IPR006094">
    <property type="entry name" value="Oxid_FAD_bind_N"/>
</dbReference>
<dbReference type="Gene3D" id="3.30.43.10">
    <property type="entry name" value="Uridine Diphospho-n-acetylenolpyruvylglucosamine Reductase, domain 2"/>
    <property type="match status" value="1"/>
</dbReference>
<comment type="similarity">
    <text evidence="2">Belongs to the oxygen-dependent FAD-linked oxidoreductase family.</text>
</comment>
<dbReference type="GO" id="GO:0071949">
    <property type="term" value="F:FAD binding"/>
    <property type="evidence" value="ECO:0007669"/>
    <property type="project" value="InterPro"/>
</dbReference>
<keyword evidence="5" id="KW-0560">Oxidoreductase</keyword>
<dbReference type="InterPro" id="IPR016167">
    <property type="entry name" value="FAD-bd_PCMH_sub1"/>
</dbReference>
<dbReference type="PROSITE" id="PS51387">
    <property type="entry name" value="FAD_PCMH"/>
    <property type="match status" value="1"/>
</dbReference>
<evidence type="ECO:0000313" key="9">
    <source>
        <dbReference type="Proteomes" id="UP000789375"/>
    </source>
</evidence>
<evidence type="ECO:0000259" key="7">
    <source>
        <dbReference type="PROSITE" id="PS51387"/>
    </source>
</evidence>
<dbReference type="PANTHER" id="PTHR42973">
    <property type="entry name" value="BINDING OXIDOREDUCTASE, PUTATIVE (AFU_ORTHOLOGUE AFUA_1G17690)-RELATED"/>
    <property type="match status" value="1"/>
</dbReference>
<feature type="signal peptide" evidence="6">
    <location>
        <begin position="1"/>
        <end position="19"/>
    </location>
</feature>
<dbReference type="Gene3D" id="3.30.465.10">
    <property type="match status" value="1"/>
</dbReference>
<dbReference type="InterPro" id="IPR036318">
    <property type="entry name" value="FAD-bd_PCMH-like_sf"/>
</dbReference>
<dbReference type="InterPro" id="IPR016166">
    <property type="entry name" value="FAD-bd_PCMH"/>
</dbReference>
<dbReference type="InterPro" id="IPR006093">
    <property type="entry name" value="Oxy_OxRdtase_FAD_BS"/>
</dbReference>
<feature type="chain" id="PRO_5040347421" evidence="6">
    <location>
        <begin position="20"/>
        <end position="498"/>
    </location>
</feature>
<evidence type="ECO:0000256" key="6">
    <source>
        <dbReference type="SAM" id="SignalP"/>
    </source>
</evidence>
<evidence type="ECO:0000256" key="2">
    <source>
        <dbReference type="ARBA" id="ARBA00005466"/>
    </source>
</evidence>
<dbReference type="AlphaFoldDB" id="A0A9N9GA94"/>
<gene>
    <name evidence="8" type="ORF">FMOSSE_LOCUS8504</name>
</gene>
<feature type="domain" description="FAD-binding PCMH-type" evidence="7">
    <location>
        <begin position="61"/>
        <end position="239"/>
    </location>
</feature>
<dbReference type="EMBL" id="CAJVPP010002219">
    <property type="protein sequence ID" value="CAG8592279.1"/>
    <property type="molecule type" value="Genomic_DNA"/>
</dbReference>
<dbReference type="Proteomes" id="UP000789375">
    <property type="component" value="Unassembled WGS sequence"/>
</dbReference>
<keyword evidence="4" id="KW-0274">FAD</keyword>
<comment type="cofactor">
    <cofactor evidence="1">
        <name>FAD</name>
        <dbReference type="ChEBI" id="CHEBI:57692"/>
    </cofactor>
</comment>
<evidence type="ECO:0000256" key="4">
    <source>
        <dbReference type="ARBA" id="ARBA00022827"/>
    </source>
</evidence>
<protein>
    <submittedName>
        <fullName evidence="8">6922_t:CDS:1</fullName>
    </submittedName>
</protein>
<dbReference type="PROSITE" id="PS00862">
    <property type="entry name" value="OX2_COVAL_FAD"/>
    <property type="match status" value="1"/>
</dbReference>
<accession>A0A9N9GA94</accession>
<dbReference type="InterPro" id="IPR016169">
    <property type="entry name" value="FAD-bd_PCMH_sub2"/>
</dbReference>
<dbReference type="InterPro" id="IPR050416">
    <property type="entry name" value="FAD-linked_Oxidoreductase"/>
</dbReference>